<dbReference type="RefSeq" id="WP_100255031.1">
    <property type="nucleotide sequence ID" value="NZ_CP024870.1"/>
</dbReference>
<dbReference type="AlphaFoldDB" id="A0A2K8KIJ0"/>
<keyword evidence="1" id="KW-0812">Transmembrane</keyword>
<feature type="transmembrane region" description="Helical" evidence="1">
    <location>
        <begin position="266"/>
        <end position="289"/>
    </location>
</feature>
<feature type="transmembrane region" description="Helical" evidence="1">
    <location>
        <begin position="74"/>
        <end position="91"/>
    </location>
</feature>
<keyword evidence="3" id="KW-1185">Reference proteome</keyword>
<feature type="transmembrane region" description="Helical" evidence="1">
    <location>
        <begin position="595"/>
        <end position="617"/>
    </location>
</feature>
<feature type="transmembrane region" description="Helical" evidence="1">
    <location>
        <begin position="571"/>
        <end position="589"/>
    </location>
</feature>
<feature type="transmembrane region" description="Helical" evidence="1">
    <location>
        <begin position="338"/>
        <end position="356"/>
    </location>
</feature>
<feature type="transmembrane region" description="Helical" evidence="1">
    <location>
        <begin position="235"/>
        <end position="254"/>
    </location>
</feature>
<accession>A0A2K8KIJ0</accession>
<sequence>MKIKYNNYQSIADISVSGLFTALIIAVNLILKTIIGFDVGVYLILICTIFFKPGISFGIAIASSFMSIFVNSDVFYTIAVLLSTLIFWLFCTKFKIVLYRYFIFAYLILMIFSVLKYGIIYGLWYVTSDKQTALSMYIFYTLEMHFTLIGYMLLPIFITKRIFKMFKGIKNMNESYFNNKILQELRGELIMNTFSNEKKHYQIQKASLLISMMVMISFVCYVPYVAAVWFLNYKFAALIFITPLVMKFITPLWLKRKNKIGNKKQLETNWIGILLGIILTLIPTCFQLSQYSKVLQIHFIVLFVLGLIVFSVFIAGAIPMNIEIIKSYNLRNNNVEKIKTTMGFTCFLLVPFPIIFHILNLNYLSIVVLAVATFVVIVLLMSNKNILDKPNVLDVDKGNFKFIKQNKHYLTIMFMQSYLYGISKFFEFGAMLLLFMPLFKDGLVVDANSWTYGAMICAIYLTKYILQAIFRTINCSETNGAKLNVISSLLIVLGVGMLLGFWISTKFISQLFVDMDLTNWSYFGTLLIASALISAGATIMDKTKPSMYKKIVDQKYFGEAMLLDHVAGNSLFNLLINLIFLTVILAIPNSYNSMLAFWSCALGITCVAVSINATALIKSK</sequence>
<protein>
    <submittedName>
        <fullName evidence="2">Uncharacterized protein</fullName>
    </submittedName>
</protein>
<feature type="transmembrane region" description="Helical" evidence="1">
    <location>
        <begin position="450"/>
        <end position="473"/>
    </location>
</feature>
<dbReference type="EMBL" id="CP024870">
    <property type="protein sequence ID" value="ATX71498.1"/>
    <property type="molecule type" value="Genomic_DNA"/>
</dbReference>
<feature type="transmembrane region" description="Helical" evidence="1">
    <location>
        <begin position="103"/>
        <end position="125"/>
    </location>
</feature>
<feature type="transmembrane region" description="Helical" evidence="1">
    <location>
        <begin position="295"/>
        <end position="318"/>
    </location>
</feature>
<feature type="transmembrane region" description="Helical" evidence="1">
    <location>
        <begin position="485"/>
        <end position="508"/>
    </location>
</feature>
<feature type="transmembrane region" description="Helical" evidence="1">
    <location>
        <begin position="12"/>
        <end position="31"/>
    </location>
</feature>
<name>A0A2K8KIJ0_9MOLU</name>
<evidence type="ECO:0000256" key="1">
    <source>
        <dbReference type="SAM" id="Phobius"/>
    </source>
</evidence>
<feature type="transmembrane region" description="Helical" evidence="1">
    <location>
        <begin position="520"/>
        <end position="540"/>
    </location>
</feature>
<feature type="transmembrane region" description="Helical" evidence="1">
    <location>
        <begin position="137"/>
        <end position="158"/>
    </location>
</feature>
<feature type="transmembrane region" description="Helical" evidence="1">
    <location>
        <begin position="208"/>
        <end position="229"/>
    </location>
</feature>
<keyword evidence="1" id="KW-0472">Membrane</keyword>
<proteinExistence type="predicted"/>
<gene>
    <name evidence="2" type="ORF">SCLAR_v1c11980</name>
</gene>
<organism evidence="2 3">
    <name type="scientific">Spiroplasma clarkii</name>
    <dbReference type="NCBI Taxonomy" id="2139"/>
    <lineage>
        <taxon>Bacteria</taxon>
        <taxon>Bacillati</taxon>
        <taxon>Mycoplasmatota</taxon>
        <taxon>Mollicutes</taxon>
        <taxon>Entomoplasmatales</taxon>
        <taxon>Spiroplasmataceae</taxon>
        <taxon>Spiroplasma</taxon>
    </lineage>
</organism>
<feature type="transmembrane region" description="Helical" evidence="1">
    <location>
        <begin position="417"/>
        <end position="438"/>
    </location>
</feature>
<reference evidence="2 3" key="1">
    <citation type="submission" date="2017-11" db="EMBL/GenBank/DDBJ databases">
        <title>Complete genome sequence of Spiroplasma clarkii CN-5 (DSM 19994).</title>
        <authorList>
            <person name="Tsai Y.-M."/>
            <person name="Chang A."/>
            <person name="Lo W.-S."/>
            <person name="Kuo C.-H."/>
        </authorList>
    </citation>
    <scope>NUCLEOTIDE SEQUENCE [LARGE SCALE GENOMIC DNA]</scope>
    <source>
        <strain evidence="2 3">CN-5</strain>
    </source>
</reference>
<dbReference type="Proteomes" id="UP000231179">
    <property type="component" value="Chromosome"/>
</dbReference>
<keyword evidence="1" id="KW-1133">Transmembrane helix</keyword>
<feature type="transmembrane region" description="Helical" evidence="1">
    <location>
        <begin position="43"/>
        <end position="68"/>
    </location>
</feature>
<evidence type="ECO:0000313" key="3">
    <source>
        <dbReference type="Proteomes" id="UP000231179"/>
    </source>
</evidence>
<feature type="transmembrane region" description="Helical" evidence="1">
    <location>
        <begin position="362"/>
        <end position="381"/>
    </location>
</feature>
<evidence type="ECO:0000313" key="2">
    <source>
        <dbReference type="EMBL" id="ATX71498.1"/>
    </source>
</evidence>